<dbReference type="Pfam" id="PF17919">
    <property type="entry name" value="RT_RNaseH_2"/>
    <property type="match status" value="1"/>
</dbReference>
<dbReference type="Proteomes" id="UP000467840">
    <property type="component" value="Chromosome 5"/>
</dbReference>
<gene>
    <name evidence="2" type="ORF">GH714_003374</name>
</gene>
<dbReference type="InterPro" id="IPR043502">
    <property type="entry name" value="DNA/RNA_pol_sf"/>
</dbReference>
<dbReference type="AlphaFoldDB" id="A0A6A6NFH2"/>
<comment type="caution">
    <text evidence="2">The sequence shown here is derived from an EMBL/GenBank/DDBJ whole genome shotgun (WGS) entry which is preliminary data.</text>
</comment>
<evidence type="ECO:0000313" key="2">
    <source>
        <dbReference type="EMBL" id="KAF2323881.1"/>
    </source>
</evidence>
<dbReference type="SUPFAM" id="SSF56672">
    <property type="entry name" value="DNA/RNA polymerases"/>
    <property type="match status" value="1"/>
</dbReference>
<evidence type="ECO:0000259" key="1">
    <source>
        <dbReference type="Pfam" id="PF17919"/>
    </source>
</evidence>
<organism evidence="2 3">
    <name type="scientific">Hevea brasiliensis</name>
    <name type="common">Para rubber tree</name>
    <name type="synonym">Siphonia brasiliensis</name>
    <dbReference type="NCBI Taxonomy" id="3981"/>
    <lineage>
        <taxon>Eukaryota</taxon>
        <taxon>Viridiplantae</taxon>
        <taxon>Streptophyta</taxon>
        <taxon>Embryophyta</taxon>
        <taxon>Tracheophyta</taxon>
        <taxon>Spermatophyta</taxon>
        <taxon>Magnoliopsida</taxon>
        <taxon>eudicotyledons</taxon>
        <taxon>Gunneridae</taxon>
        <taxon>Pentapetalae</taxon>
        <taxon>rosids</taxon>
        <taxon>fabids</taxon>
        <taxon>Malpighiales</taxon>
        <taxon>Euphorbiaceae</taxon>
        <taxon>Crotonoideae</taxon>
        <taxon>Micrandreae</taxon>
        <taxon>Hevea</taxon>
    </lineage>
</organism>
<dbReference type="PANTHER" id="PTHR35046:SF18">
    <property type="entry name" value="RNA-DIRECTED DNA POLYMERASE"/>
    <property type="match status" value="1"/>
</dbReference>
<keyword evidence="3" id="KW-1185">Reference proteome</keyword>
<reference evidence="2 3" key="1">
    <citation type="journal article" date="2020" name="Mol. Plant">
        <title>The Chromosome-Based Rubber Tree Genome Provides New Insights into Spurge Genome Evolution and Rubber Biosynthesis.</title>
        <authorList>
            <person name="Liu J."/>
            <person name="Shi C."/>
            <person name="Shi C.C."/>
            <person name="Li W."/>
            <person name="Zhang Q.J."/>
            <person name="Zhang Y."/>
            <person name="Li K."/>
            <person name="Lu H.F."/>
            <person name="Shi C."/>
            <person name="Zhu S.T."/>
            <person name="Xiao Z.Y."/>
            <person name="Nan H."/>
            <person name="Yue Y."/>
            <person name="Zhu X.G."/>
            <person name="Wu Y."/>
            <person name="Hong X.N."/>
            <person name="Fan G.Y."/>
            <person name="Tong Y."/>
            <person name="Zhang D."/>
            <person name="Mao C.L."/>
            <person name="Liu Y.L."/>
            <person name="Hao S.J."/>
            <person name="Liu W.Q."/>
            <person name="Lv M.Q."/>
            <person name="Zhang H.B."/>
            <person name="Liu Y."/>
            <person name="Hu-Tang G.R."/>
            <person name="Wang J.P."/>
            <person name="Wang J.H."/>
            <person name="Sun Y.H."/>
            <person name="Ni S.B."/>
            <person name="Chen W.B."/>
            <person name="Zhang X.C."/>
            <person name="Jiao Y.N."/>
            <person name="Eichler E.E."/>
            <person name="Li G.H."/>
            <person name="Liu X."/>
            <person name="Gao L.Z."/>
        </authorList>
    </citation>
    <scope>NUCLEOTIDE SEQUENCE [LARGE SCALE GENOMIC DNA]</scope>
    <source>
        <strain evidence="3">cv. GT1</strain>
        <tissue evidence="2">Leaf</tissue>
    </source>
</reference>
<accession>A0A6A6NFH2</accession>
<dbReference type="EMBL" id="JAAGAX010000001">
    <property type="protein sequence ID" value="KAF2323881.1"/>
    <property type="molecule type" value="Genomic_DNA"/>
</dbReference>
<protein>
    <recommendedName>
        <fullName evidence="1">Reverse transcriptase/retrotransposon-derived protein RNase H-like domain-containing protein</fullName>
    </recommendedName>
</protein>
<proteinExistence type="predicted"/>
<name>A0A6A6NFH2_HEVBR</name>
<feature type="domain" description="Reverse transcriptase/retrotransposon-derived protein RNase H-like" evidence="1">
    <location>
        <begin position="173"/>
        <end position="238"/>
    </location>
</feature>
<dbReference type="PANTHER" id="PTHR35046">
    <property type="entry name" value="ZINC KNUCKLE (CCHC-TYPE) FAMILY PROTEIN"/>
    <property type="match status" value="1"/>
</dbReference>
<dbReference type="InterPro" id="IPR041577">
    <property type="entry name" value="RT_RNaseH_2"/>
</dbReference>
<evidence type="ECO:0000313" key="3">
    <source>
        <dbReference type="Proteomes" id="UP000467840"/>
    </source>
</evidence>
<sequence length="238" mass="27319">MTVVIAMVIEESEPFTILSKTTMEARMETCQQGSQTVHEYTVEFLRKRACEEFGFTNQKHPNPYTLGWIKIAADMDVCHLLFGRSWQYEVNAQHFERTNTYSIEKEGVKYSLLPLKNKSTKKEVHTFLAVTKEFEVEAEETKQVHALVVKQILMGKSKSQVEEPPKLEEKFQWGKEVANSFAILKEKLCTALVLALPNFDKLFEVDCDTSGIRIGAVLSQEKRPVAYFSEKLSDARRN</sequence>